<dbReference type="EMBL" id="UIDG01000357">
    <property type="protein sequence ID" value="SUS07368.1"/>
    <property type="molecule type" value="Genomic_DNA"/>
</dbReference>
<keyword evidence="6" id="KW-0443">Lipid metabolism</keyword>
<dbReference type="InterPro" id="IPR010084">
    <property type="entry name" value="FabZ"/>
</dbReference>
<dbReference type="InterPro" id="IPR029069">
    <property type="entry name" value="HotDog_dom_sf"/>
</dbReference>
<dbReference type="GO" id="GO:0019171">
    <property type="term" value="F:(3R)-hydroxyacyl-[acyl-carrier-protein] dehydratase activity"/>
    <property type="evidence" value="ECO:0007669"/>
    <property type="project" value="UniProtKB-EC"/>
</dbReference>
<name>A0A380TGT2_9ZZZZ</name>
<evidence type="ECO:0000313" key="9">
    <source>
        <dbReference type="EMBL" id="SUS07368.1"/>
    </source>
</evidence>
<dbReference type="Gene3D" id="3.10.129.10">
    <property type="entry name" value="Hotdog Thioesterase"/>
    <property type="match status" value="1"/>
</dbReference>
<accession>A0A380TGT2</accession>
<dbReference type="NCBIfam" id="NF000582">
    <property type="entry name" value="PRK00006.1"/>
    <property type="match status" value="1"/>
</dbReference>
<dbReference type="Pfam" id="PF07977">
    <property type="entry name" value="FabA"/>
    <property type="match status" value="1"/>
</dbReference>
<evidence type="ECO:0000256" key="4">
    <source>
        <dbReference type="ARBA" id="ARBA00022516"/>
    </source>
</evidence>
<evidence type="ECO:0000256" key="6">
    <source>
        <dbReference type="ARBA" id="ARBA00023098"/>
    </source>
</evidence>
<dbReference type="EC" id="4.2.1.59" evidence="2"/>
<proteinExistence type="inferred from homology"/>
<dbReference type="GO" id="GO:0005737">
    <property type="term" value="C:cytoplasm"/>
    <property type="evidence" value="ECO:0007669"/>
    <property type="project" value="UniProtKB-SubCell"/>
</dbReference>
<evidence type="ECO:0000256" key="1">
    <source>
        <dbReference type="ARBA" id="ARBA00004496"/>
    </source>
</evidence>
<dbReference type="PANTHER" id="PTHR30272">
    <property type="entry name" value="3-HYDROXYACYL-[ACYL-CARRIER-PROTEIN] DEHYDRATASE"/>
    <property type="match status" value="1"/>
</dbReference>
<keyword evidence="4" id="KW-0444">Lipid biosynthesis</keyword>
<evidence type="ECO:0000256" key="5">
    <source>
        <dbReference type="ARBA" id="ARBA00022556"/>
    </source>
</evidence>
<keyword evidence="7 9" id="KW-0456">Lyase</keyword>
<protein>
    <recommendedName>
        <fullName evidence="2">3-hydroxyacyl-[acyl-carrier-protein] dehydratase</fullName>
        <ecNumber evidence="2">4.2.1.59</ecNumber>
    </recommendedName>
</protein>
<dbReference type="GO" id="GO:0009245">
    <property type="term" value="P:lipid A biosynthetic process"/>
    <property type="evidence" value="ECO:0007669"/>
    <property type="project" value="UniProtKB-KW"/>
</dbReference>
<reference evidence="9" key="1">
    <citation type="submission" date="2018-07" db="EMBL/GenBank/DDBJ databases">
        <authorList>
            <person name="Quirk P.G."/>
            <person name="Krulwich T.A."/>
        </authorList>
    </citation>
    <scope>NUCLEOTIDE SEQUENCE</scope>
</reference>
<dbReference type="GO" id="GO:0006633">
    <property type="term" value="P:fatty acid biosynthetic process"/>
    <property type="evidence" value="ECO:0007669"/>
    <property type="project" value="InterPro"/>
</dbReference>
<dbReference type="GO" id="GO:0016020">
    <property type="term" value="C:membrane"/>
    <property type="evidence" value="ECO:0007669"/>
    <property type="project" value="GOC"/>
</dbReference>
<dbReference type="AlphaFoldDB" id="A0A380TGT2"/>
<dbReference type="SUPFAM" id="SSF54637">
    <property type="entry name" value="Thioesterase/thiol ester dehydrase-isomerase"/>
    <property type="match status" value="1"/>
</dbReference>
<dbReference type="CDD" id="cd01288">
    <property type="entry name" value="FabZ"/>
    <property type="match status" value="1"/>
</dbReference>
<dbReference type="FunFam" id="3.10.129.10:FF:000001">
    <property type="entry name" value="3-hydroxyacyl-[acyl-carrier-protein] dehydratase FabZ"/>
    <property type="match status" value="1"/>
</dbReference>
<gene>
    <name evidence="9" type="primary">fabZ</name>
    <name evidence="9" type="ORF">DF3PB_420016</name>
</gene>
<evidence type="ECO:0000256" key="3">
    <source>
        <dbReference type="ARBA" id="ARBA00022490"/>
    </source>
</evidence>
<comment type="function">
    <text evidence="8">Involved in unsaturated fatty acids biosynthesis. Catalyzes the dehydration of short chain beta-hydroxyacyl-ACPs and long chain saturated and unsaturated beta-hydroxyacyl-ACPs.</text>
</comment>
<evidence type="ECO:0000256" key="7">
    <source>
        <dbReference type="ARBA" id="ARBA00023239"/>
    </source>
</evidence>
<sequence length="155" mass="17398">MKKIVLTTTTQSIDVEGIQRLLPHRYPMLMIDRVIDMESGLRATGIKNVTINEPFFQGHFPGHPVMPGVLIIEAMAQTAAVVVVTALERERDGSVVYFMSIDQARFRKPVLPGDTMYLHVEKQRSRGNVWKFTGLAKVNDVLVAEATYAAMIRDL</sequence>
<evidence type="ECO:0000256" key="8">
    <source>
        <dbReference type="ARBA" id="ARBA00025049"/>
    </source>
</evidence>
<keyword evidence="3" id="KW-0963">Cytoplasm</keyword>
<evidence type="ECO:0000256" key="2">
    <source>
        <dbReference type="ARBA" id="ARBA00013167"/>
    </source>
</evidence>
<dbReference type="HAMAP" id="MF_00406">
    <property type="entry name" value="FabZ"/>
    <property type="match status" value="1"/>
</dbReference>
<organism evidence="9">
    <name type="scientific">metagenome</name>
    <dbReference type="NCBI Taxonomy" id="256318"/>
    <lineage>
        <taxon>unclassified sequences</taxon>
        <taxon>metagenomes</taxon>
    </lineage>
</organism>
<keyword evidence="5" id="KW-0441">Lipid A biosynthesis</keyword>
<dbReference type="PANTHER" id="PTHR30272:SF1">
    <property type="entry name" value="3-HYDROXYACYL-[ACYL-CARRIER-PROTEIN] DEHYDRATASE"/>
    <property type="match status" value="1"/>
</dbReference>
<dbReference type="InterPro" id="IPR013114">
    <property type="entry name" value="FabA_FabZ"/>
</dbReference>
<comment type="subcellular location">
    <subcellularLocation>
        <location evidence="1">Cytoplasm</location>
    </subcellularLocation>
</comment>
<dbReference type="NCBIfam" id="TIGR01750">
    <property type="entry name" value="fabZ"/>
    <property type="match status" value="1"/>
</dbReference>